<protein>
    <submittedName>
        <fullName evidence="1">Uncharacterized protein</fullName>
    </submittedName>
</protein>
<dbReference type="VEuPathDB" id="FungiDB:CCM_04333"/>
<organism evidence="1 2">
    <name type="scientific">Cordyceps militaris</name>
    <name type="common">Caterpillar fungus</name>
    <name type="synonym">Clavaria militaris</name>
    <dbReference type="NCBI Taxonomy" id="73501"/>
    <lineage>
        <taxon>Eukaryota</taxon>
        <taxon>Fungi</taxon>
        <taxon>Dikarya</taxon>
        <taxon>Ascomycota</taxon>
        <taxon>Pezizomycotina</taxon>
        <taxon>Sordariomycetes</taxon>
        <taxon>Hypocreomycetidae</taxon>
        <taxon>Hypocreales</taxon>
        <taxon>Cordycipitaceae</taxon>
        <taxon>Cordyceps</taxon>
    </lineage>
</organism>
<evidence type="ECO:0000313" key="1">
    <source>
        <dbReference type="EMBL" id="ATY65297.1"/>
    </source>
</evidence>
<dbReference type="EMBL" id="CP023325">
    <property type="protein sequence ID" value="ATY65297.1"/>
    <property type="molecule type" value="Genomic_DNA"/>
</dbReference>
<dbReference type="VEuPathDB" id="FungiDB:A9K55_004325"/>
<proteinExistence type="predicted"/>
<dbReference type="Proteomes" id="UP000323067">
    <property type="component" value="Chromosome v"/>
</dbReference>
<gene>
    <name evidence="1" type="ORF">A9K55_004325</name>
</gene>
<name>A0A2H4SQC8_CORMI</name>
<reference evidence="1 2" key="1">
    <citation type="journal article" date="2017" name="BMC Genomics">
        <title>Chromosome level assembly and secondary metabolite potential of the parasitic fungus Cordyceps militaris.</title>
        <authorList>
            <person name="Kramer G.J."/>
            <person name="Nodwell J.R."/>
        </authorList>
    </citation>
    <scope>NUCLEOTIDE SEQUENCE [LARGE SCALE GENOMIC DNA]</scope>
    <source>
        <strain evidence="1 2">ATCC 34164</strain>
    </source>
</reference>
<accession>A0A2H4SQC8</accession>
<sequence>MHVHVKKTQRSSKKTMQQIPAAEESFLSEVASPLQLVHLHHDLRSIGMLDSYITTCIVRQRLASLALYRTCAYVHTSTAVVPVVQPEGGELRDTKASCIPFIAGGFERRAHWLALLPLHSSAARFKMNREERAEYFLI</sequence>
<evidence type="ECO:0000313" key="2">
    <source>
        <dbReference type="Proteomes" id="UP000323067"/>
    </source>
</evidence>
<dbReference type="AlphaFoldDB" id="A0A2H4SQC8"/>